<evidence type="ECO:0000313" key="7">
    <source>
        <dbReference type="Proteomes" id="UP000196386"/>
    </source>
</evidence>
<dbReference type="CDD" id="cd00085">
    <property type="entry name" value="HNHc"/>
    <property type="match status" value="1"/>
</dbReference>
<accession>A0A1Y4MRQ4</accession>
<comment type="caution">
    <text evidence="6">The sequence shown here is derived from an EMBL/GenBank/DDBJ whole genome shotgun (WGS) entry which is preliminary data.</text>
</comment>
<organism evidence="6 7">
    <name type="scientific">Anaerotruncus colihominis</name>
    <dbReference type="NCBI Taxonomy" id="169435"/>
    <lineage>
        <taxon>Bacteria</taxon>
        <taxon>Bacillati</taxon>
        <taxon>Bacillota</taxon>
        <taxon>Clostridia</taxon>
        <taxon>Eubacteriales</taxon>
        <taxon>Oscillospiraceae</taxon>
        <taxon>Anaerotruncus</taxon>
    </lineage>
</organism>
<dbReference type="EMBL" id="NFKP01000001">
    <property type="protein sequence ID" value="OUP71385.1"/>
    <property type="molecule type" value="Genomic_DNA"/>
</dbReference>
<keyword evidence="6" id="KW-0255">Endonuclease</keyword>
<evidence type="ECO:0000259" key="5">
    <source>
        <dbReference type="SMART" id="SM00507"/>
    </source>
</evidence>
<dbReference type="InterPro" id="IPR003615">
    <property type="entry name" value="HNH_nuc"/>
</dbReference>
<dbReference type="PANTHER" id="PTHR41286:SF1">
    <property type="entry name" value="HNH NUCLEASE YAJD-RELATED"/>
    <property type="match status" value="1"/>
</dbReference>
<dbReference type="Pfam" id="PF01844">
    <property type="entry name" value="HNH"/>
    <property type="match status" value="1"/>
</dbReference>
<protein>
    <recommendedName>
        <fullName evidence="4">Putative HNH nuclease YajD</fullName>
    </recommendedName>
</protein>
<dbReference type="GO" id="GO:0016787">
    <property type="term" value="F:hydrolase activity"/>
    <property type="evidence" value="ECO:0007669"/>
    <property type="project" value="UniProtKB-KW"/>
</dbReference>
<evidence type="ECO:0000256" key="2">
    <source>
        <dbReference type="ARBA" id="ARBA00022801"/>
    </source>
</evidence>
<evidence type="ECO:0000256" key="4">
    <source>
        <dbReference type="ARBA" id="ARBA00040194"/>
    </source>
</evidence>
<dbReference type="InterPro" id="IPR002711">
    <property type="entry name" value="HNH"/>
</dbReference>
<evidence type="ECO:0000256" key="3">
    <source>
        <dbReference type="ARBA" id="ARBA00038412"/>
    </source>
</evidence>
<gene>
    <name evidence="6" type="ORF">B5F11_00385</name>
</gene>
<dbReference type="GO" id="GO:0003676">
    <property type="term" value="F:nucleic acid binding"/>
    <property type="evidence" value="ECO:0007669"/>
    <property type="project" value="InterPro"/>
</dbReference>
<dbReference type="GO" id="GO:0005829">
    <property type="term" value="C:cytosol"/>
    <property type="evidence" value="ECO:0007669"/>
    <property type="project" value="TreeGrafter"/>
</dbReference>
<evidence type="ECO:0000313" key="6">
    <source>
        <dbReference type="EMBL" id="OUP71385.1"/>
    </source>
</evidence>
<dbReference type="RefSeq" id="WP_002349533.1">
    <property type="nucleotide sequence ID" value="NZ_NFKP01000001.1"/>
</dbReference>
<evidence type="ECO:0000256" key="1">
    <source>
        <dbReference type="ARBA" id="ARBA00022722"/>
    </source>
</evidence>
<proteinExistence type="inferred from homology"/>
<dbReference type="Gene3D" id="1.10.30.50">
    <property type="match status" value="1"/>
</dbReference>
<keyword evidence="1" id="KW-0540">Nuclease</keyword>
<dbReference type="GO" id="GO:0008270">
    <property type="term" value="F:zinc ion binding"/>
    <property type="evidence" value="ECO:0007669"/>
    <property type="project" value="InterPro"/>
</dbReference>
<keyword evidence="2" id="KW-0378">Hydrolase</keyword>
<dbReference type="GO" id="GO:0004519">
    <property type="term" value="F:endonuclease activity"/>
    <property type="evidence" value="ECO:0007669"/>
    <property type="project" value="UniProtKB-KW"/>
</dbReference>
<reference evidence="7" key="1">
    <citation type="submission" date="2017-04" db="EMBL/GenBank/DDBJ databases">
        <title>Function of individual gut microbiota members based on whole genome sequencing of pure cultures obtained from chicken caecum.</title>
        <authorList>
            <person name="Medvecky M."/>
            <person name="Cejkova D."/>
            <person name="Polansky O."/>
            <person name="Karasova D."/>
            <person name="Kubasova T."/>
            <person name="Cizek A."/>
            <person name="Rychlik I."/>
        </authorList>
    </citation>
    <scope>NUCLEOTIDE SEQUENCE [LARGE SCALE GENOMIC DNA]</scope>
    <source>
        <strain evidence="7">An175</strain>
    </source>
</reference>
<sequence>MPRKPKRPCSYPGCPNLTDGQYCKEHEAAARRQYNKYERSADVNKKYGRAWKRIRDRYAAAHPLCEMCLKEGRLTPVDEVHHIVPISQGGTHARDNLMSLCRSCHTKIHHDLGDR</sequence>
<dbReference type="AlphaFoldDB" id="A0A1Y4MRQ4"/>
<feature type="domain" description="HNH nuclease" evidence="5">
    <location>
        <begin position="53"/>
        <end position="106"/>
    </location>
</feature>
<name>A0A1Y4MRQ4_9FIRM</name>
<dbReference type="SMART" id="SM00507">
    <property type="entry name" value="HNHc"/>
    <property type="match status" value="1"/>
</dbReference>
<dbReference type="Proteomes" id="UP000196386">
    <property type="component" value="Unassembled WGS sequence"/>
</dbReference>
<comment type="similarity">
    <text evidence="3">Belongs to the HNH nuclease family.</text>
</comment>
<dbReference type="PANTHER" id="PTHR41286">
    <property type="entry name" value="HNH NUCLEASE YAJD-RELATED"/>
    <property type="match status" value="1"/>
</dbReference>